<name>A0A2H3JQF5_WOLCO</name>
<proteinExistence type="inferred from homology"/>
<reference evidence="3 4" key="1">
    <citation type="journal article" date="2012" name="Science">
        <title>The Paleozoic origin of enzymatic lignin decomposition reconstructed from 31 fungal genomes.</title>
        <authorList>
            <person name="Floudas D."/>
            <person name="Binder M."/>
            <person name="Riley R."/>
            <person name="Barry K."/>
            <person name="Blanchette R.A."/>
            <person name="Henrissat B."/>
            <person name="Martinez A.T."/>
            <person name="Otillar R."/>
            <person name="Spatafora J.W."/>
            <person name="Yadav J.S."/>
            <person name="Aerts A."/>
            <person name="Benoit I."/>
            <person name="Boyd A."/>
            <person name="Carlson A."/>
            <person name="Copeland A."/>
            <person name="Coutinho P.M."/>
            <person name="de Vries R.P."/>
            <person name="Ferreira P."/>
            <person name="Findley K."/>
            <person name="Foster B."/>
            <person name="Gaskell J."/>
            <person name="Glotzer D."/>
            <person name="Gorecki P."/>
            <person name="Heitman J."/>
            <person name="Hesse C."/>
            <person name="Hori C."/>
            <person name="Igarashi K."/>
            <person name="Jurgens J.A."/>
            <person name="Kallen N."/>
            <person name="Kersten P."/>
            <person name="Kohler A."/>
            <person name="Kuees U."/>
            <person name="Kumar T.K.A."/>
            <person name="Kuo A."/>
            <person name="LaButti K."/>
            <person name="Larrondo L.F."/>
            <person name="Lindquist E."/>
            <person name="Ling A."/>
            <person name="Lombard V."/>
            <person name="Lucas S."/>
            <person name="Lundell T."/>
            <person name="Martin R."/>
            <person name="McLaughlin D.J."/>
            <person name="Morgenstern I."/>
            <person name="Morin E."/>
            <person name="Murat C."/>
            <person name="Nagy L.G."/>
            <person name="Nolan M."/>
            <person name="Ohm R.A."/>
            <person name="Patyshakuliyeva A."/>
            <person name="Rokas A."/>
            <person name="Ruiz-Duenas F.J."/>
            <person name="Sabat G."/>
            <person name="Salamov A."/>
            <person name="Samejima M."/>
            <person name="Schmutz J."/>
            <person name="Slot J.C."/>
            <person name="St John F."/>
            <person name="Stenlid J."/>
            <person name="Sun H."/>
            <person name="Sun S."/>
            <person name="Syed K."/>
            <person name="Tsang A."/>
            <person name="Wiebenga A."/>
            <person name="Young D."/>
            <person name="Pisabarro A."/>
            <person name="Eastwood D.C."/>
            <person name="Martin F."/>
            <person name="Cullen D."/>
            <person name="Grigoriev I.V."/>
            <person name="Hibbett D.S."/>
        </authorList>
    </citation>
    <scope>NUCLEOTIDE SEQUENCE [LARGE SCALE GENOMIC DNA]</scope>
    <source>
        <strain evidence="3 4">MD-104</strain>
    </source>
</reference>
<dbReference type="Pfam" id="PF00022">
    <property type="entry name" value="Actin"/>
    <property type="match status" value="1"/>
</dbReference>
<evidence type="ECO:0000313" key="3">
    <source>
        <dbReference type="EMBL" id="PCH44390.1"/>
    </source>
</evidence>
<dbReference type="PANTHER" id="PTHR11937">
    <property type="entry name" value="ACTIN"/>
    <property type="match status" value="1"/>
</dbReference>
<dbReference type="EMBL" id="KB468157">
    <property type="protein sequence ID" value="PCH44390.1"/>
    <property type="molecule type" value="Genomic_DNA"/>
</dbReference>
<organism evidence="3 4">
    <name type="scientific">Wolfiporia cocos (strain MD-104)</name>
    <name type="common">Brown rot fungus</name>
    <dbReference type="NCBI Taxonomy" id="742152"/>
    <lineage>
        <taxon>Eukaryota</taxon>
        <taxon>Fungi</taxon>
        <taxon>Dikarya</taxon>
        <taxon>Basidiomycota</taxon>
        <taxon>Agaricomycotina</taxon>
        <taxon>Agaricomycetes</taxon>
        <taxon>Polyporales</taxon>
        <taxon>Phaeolaceae</taxon>
        <taxon>Wolfiporia</taxon>
    </lineage>
</organism>
<comment type="similarity">
    <text evidence="1">Belongs to the actin family.</text>
</comment>
<feature type="region of interest" description="Disordered" evidence="2">
    <location>
        <begin position="41"/>
        <end position="70"/>
    </location>
</feature>
<evidence type="ECO:0000313" key="4">
    <source>
        <dbReference type="Proteomes" id="UP000218811"/>
    </source>
</evidence>
<dbReference type="Proteomes" id="UP000218811">
    <property type="component" value="Unassembled WGS sequence"/>
</dbReference>
<sequence length="516" mass="55782">MSHSFRDSSIVVLDTGRTTVRAGLGLHDLLRTPSVDIPARVGLPRTLGTNGEDVSMNGEAQSGPSTSHSSSANLIAHAKVTDYLVGSQLDEALASGQDVLVFWPFANADIADWTQAEALWKYVLFNQLKLRRPQMESPVLLSIPPNLSRSTYERICQLFFERFNVAALGILDRPTAQFYSAITASSQLSGIVVDVDREWTDITPIYDGFIASGTRASVHVGFEDCKRYLAGILRGNQTVLAALSETREGETPLNDADTQAALEELAQQLWSDGLIKVLTEGEAGAAREADELGADAGDINIAAIVVAGKEKAVIESGMRKKAGARASAAEQARAREIEARDLVEVQWRGRTVTVGKERHRFCEPLFDLNAREGAKGKARETDGMAALPVQAAVGEAVAKMEVDQRAYVWQGLFVTGDIADHIKGLGAALQTRLTAFIIGNADPQHNEVQPRSIRTLKIPDYFAEYRDKGDGLASFLGTSIVAKITFNDSAGKNYVSKSEYASEGPKVILGMSPSLF</sequence>
<gene>
    <name evidence="3" type="ORF">WOLCODRAFT_105017</name>
</gene>
<keyword evidence="4" id="KW-1185">Reference proteome</keyword>
<accession>A0A2H3JQF5</accession>
<dbReference type="SUPFAM" id="SSF53067">
    <property type="entry name" value="Actin-like ATPase domain"/>
    <property type="match status" value="2"/>
</dbReference>
<dbReference type="InterPro" id="IPR043129">
    <property type="entry name" value="ATPase_NBD"/>
</dbReference>
<dbReference type="STRING" id="742152.A0A2H3JQF5"/>
<dbReference type="SMART" id="SM00268">
    <property type="entry name" value="ACTIN"/>
    <property type="match status" value="1"/>
</dbReference>
<evidence type="ECO:0000256" key="2">
    <source>
        <dbReference type="SAM" id="MobiDB-lite"/>
    </source>
</evidence>
<evidence type="ECO:0000256" key="1">
    <source>
        <dbReference type="RuleBase" id="RU000487"/>
    </source>
</evidence>
<protein>
    <submittedName>
        <fullName evidence="3">Actin-like ATPase domain-containing protein</fullName>
    </submittedName>
</protein>
<dbReference type="Gene3D" id="3.30.420.40">
    <property type="match status" value="3"/>
</dbReference>
<dbReference type="AlphaFoldDB" id="A0A2H3JQF5"/>
<dbReference type="InterPro" id="IPR004000">
    <property type="entry name" value="Actin"/>
</dbReference>
<feature type="compositionally biased region" description="Polar residues" evidence="2">
    <location>
        <begin position="58"/>
        <end position="70"/>
    </location>
</feature>
<dbReference type="OrthoDB" id="74201at2759"/>
<dbReference type="OMA" id="CQIFFER"/>